<feature type="signal peptide" evidence="1">
    <location>
        <begin position="1"/>
        <end position="24"/>
    </location>
</feature>
<feature type="chain" id="PRO_5039136689" evidence="1">
    <location>
        <begin position="25"/>
        <end position="347"/>
    </location>
</feature>
<organism evidence="2 3">
    <name type="scientific">Catellatospora methionotrophica</name>
    <dbReference type="NCBI Taxonomy" id="121620"/>
    <lineage>
        <taxon>Bacteria</taxon>
        <taxon>Bacillati</taxon>
        <taxon>Actinomycetota</taxon>
        <taxon>Actinomycetes</taxon>
        <taxon>Micromonosporales</taxon>
        <taxon>Micromonosporaceae</taxon>
        <taxon>Catellatospora</taxon>
    </lineage>
</organism>
<keyword evidence="1" id="KW-0732">Signal</keyword>
<dbReference type="Proteomes" id="UP000660339">
    <property type="component" value="Unassembled WGS sequence"/>
</dbReference>
<proteinExistence type="predicted"/>
<protein>
    <submittedName>
        <fullName evidence="2">Uncharacterized protein</fullName>
    </submittedName>
</protein>
<dbReference type="AlphaFoldDB" id="A0A8J3L9B0"/>
<dbReference type="PROSITE" id="PS51257">
    <property type="entry name" value="PROKAR_LIPOPROTEIN"/>
    <property type="match status" value="1"/>
</dbReference>
<gene>
    <name evidence="2" type="ORF">Cme02nite_29470</name>
</gene>
<keyword evidence="3" id="KW-1185">Reference proteome</keyword>
<dbReference type="EMBL" id="BONJ01000016">
    <property type="protein sequence ID" value="GIG14615.1"/>
    <property type="molecule type" value="Genomic_DNA"/>
</dbReference>
<name>A0A8J3L9B0_9ACTN</name>
<comment type="caution">
    <text evidence="2">The sequence shown here is derived from an EMBL/GenBank/DDBJ whole genome shotgun (WGS) entry which is preliminary data.</text>
</comment>
<evidence type="ECO:0000313" key="3">
    <source>
        <dbReference type="Proteomes" id="UP000660339"/>
    </source>
</evidence>
<accession>A0A8J3L9B0</accession>
<evidence type="ECO:0000313" key="2">
    <source>
        <dbReference type="EMBL" id="GIG14615.1"/>
    </source>
</evidence>
<reference evidence="2" key="1">
    <citation type="submission" date="2021-01" db="EMBL/GenBank/DDBJ databases">
        <title>Whole genome shotgun sequence of Catellatospora methionotrophica NBRC 14553.</title>
        <authorList>
            <person name="Komaki H."/>
            <person name="Tamura T."/>
        </authorList>
    </citation>
    <scope>NUCLEOTIDE SEQUENCE</scope>
    <source>
        <strain evidence="2">NBRC 14553</strain>
    </source>
</reference>
<sequence length="347" mass="35617">MPLRLTALAAVLGLAACGSTAPGAAGPSDPVFVPGSAAPSVSASAVASPSAKASPSAAPAACGVFPANSVWRADVSKLPVHRSSGALVNSIGAGAHMHPDFGSGLWEGAPIGIPVTAIKPGQKTVKVSFEYAGESDKGPYPVPADAKVEGGRGSDGDRHVILYDAAGCKVYELFAAYPSGAGWRAGSGAIYDLRSNKLRPAGWTSADAAGLSIFAGLVRYDEVAAGRITHALRITVPRSRNTYLWPARHAASNSADANLPPMGLRLRLKASVDTSKMPKQARIIAEAMKKYGVIVADNGSPWYLSGAPDDRWSNDALRALKNLSGSNFEAVDTSGLMADKNSGAVRG</sequence>
<evidence type="ECO:0000256" key="1">
    <source>
        <dbReference type="SAM" id="SignalP"/>
    </source>
</evidence>